<reference evidence="1 2" key="1">
    <citation type="submission" date="2020-08" db="EMBL/GenBank/DDBJ databases">
        <title>Sequencing the genomes of 1000 actinobacteria strains.</title>
        <authorList>
            <person name="Klenk H.-P."/>
        </authorList>
    </citation>
    <scope>NUCLEOTIDE SEQUENCE [LARGE SCALE GENOMIC DNA]</scope>
    <source>
        <strain evidence="1 2">DSM 44593</strain>
    </source>
</reference>
<evidence type="ECO:0000313" key="1">
    <source>
        <dbReference type="EMBL" id="MBB5998468.1"/>
    </source>
</evidence>
<dbReference type="AlphaFoldDB" id="A0A841EBS3"/>
<protein>
    <recommendedName>
        <fullName evidence="3">Protein involved in plasmid replication-relaxation</fullName>
    </recommendedName>
</protein>
<proteinExistence type="predicted"/>
<evidence type="ECO:0000313" key="2">
    <source>
        <dbReference type="Proteomes" id="UP000578077"/>
    </source>
</evidence>
<comment type="caution">
    <text evidence="1">The sequence shown here is derived from an EMBL/GenBank/DDBJ whole genome shotgun (WGS) entry which is preliminary data.</text>
</comment>
<accession>A0A841EBS3</accession>
<sequence length="280" mass="32026">MTTHTRTETEPEVAHDRLAELARLLTDRDRAIVADVGDHRVMTTHHLARLHFTGPDTSRARRRLAALHRYGLLDRFRPILPPPRGTAPWHWVLAAAGEHVYADIHELDQPARRPGSRIRLANSTHLHHTLGLADCYTAFRVAERRAPGAELARWRTEADCARRWGRHIRPDAYLRWHQHGRGLEAFLEYDNGTEHYPQVVRKLRGYTDHARAHRRTAHILFVAPTRTRTDRLADALAPHTSDRVVVHVTTADLLQREGPEAPIWRPAHEDAAEPLHAIAT</sequence>
<dbReference type="Proteomes" id="UP000578077">
    <property type="component" value="Unassembled WGS sequence"/>
</dbReference>
<evidence type="ECO:0008006" key="3">
    <source>
        <dbReference type="Google" id="ProtNLM"/>
    </source>
</evidence>
<dbReference type="EMBL" id="JACHLY010000001">
    <property type="protein sequence ID" value="MBB5998468.1"/>
    <property type="molecule type" value="Genomic_DNA"/>
</dbReference>
<gene>
    <name evidence="1" type="ORF">HNR25_002219</name>
</gene>
<name>A0A841EBS3_9ACTN</name>
<dbReference type="InterPro" id="IPR025855">
    <property type="entry name" value="Replic_Relax"/>
</dbReference>
<keyword evidence="2" id="KW-1185">Reference proteome</keyword>
<dbReference type="Pfam" id="PF13814">
    <property type="entry name" value="Replic_Relax"/>
    <property type="match status" value="1"/>
</dbReference>
<organism evidence="1 2">
    <name type="scientific">Streptomonospora salina</name>
    <dbReference type="NCBI Taxonomy" id="104205"/>
    <lineage>
        <taxon>Bacteria</taxon>
        <taxon>Bacillati</taxon>
        <taxon>Actinomycetota</taxon>
        <taxon>Actinomycetes</taxon>
        <taxon>Streptosporangiales</taxon>
        <taxon>Nocardiopsidaceae</taxon>
        <taxon>Streptomonospora</taxon>
    </lineage>
</organism>
<dbReference type="RefSeq" id="WP_184634726.1">
    <property type="nucleotide sequence ID" value="NZ_BAABKT010000007.1"/>
</dbReference>